<feature type="region of interest" description="Disordered" evidence="1">
    <location>
        <begin position="177"/>
        <end position="207"/>
    </location>
</feature>
<proteinExistence type="predicted"/>
<feature type="region of interest" description="Disordered" evidence="1">
    <location>
        <begin position="475"/>
        <end position="508"/>
    </location>
</feature>
<feature type="region of interest" description="Disordered" evidence="1">
    <location>
        <begin position="530"/>
        <end position="564"/>
    </location>
</feature>
<gene>
    <name evidence="2" type="primary">CCDC191</name>
</gene>
<organism evidence="2 3">
    <name type="scientific">Latimeria chalumnae</name>
    <name type="common">Coelacanth</name>
    <dbReference type="NCBI Taxonomy" id="7897"/>
    <lineage>
        <taxon>Eukaryota</taxon>
        <taxon>Metazoa</taxon>
        <taxon>Chordata</taxon>
        <taxon>Craniata</taxon>
        <taxon>Vertebrata</taxon>
        <taxon>Euteleostomi</taxon>
        <taxon>Coelacanthiformes</taxon>
        <taxon>Coelacanthidae</taxon>
        <taxon>Latimeria</taxon>
    </lineage>
</organism>
<dbReference type="HOGENOM" id="CLU_015375_0_0_1"/>
<dbReference type="EMBL" id="AFYH01059963">
    <property type="status" value="NOT_ANNOTATED_CDS"/>
    <property type="molecule type" value="Genomic_DNA"/>
</dbReference>
<dbReference type="GeneTree" id="ENSGT00940000154110"/>
<dbReference type="eggNOG" id="ENOG502QS57">
    <property type="taxonomic scope" value="Eukaryota"/>
</dbReference>
<dbReference type="EMBL" id="AFYH01059964">
    <property type="status" value="NOT_ANNOTATED_CDS"/>
    <property type="molecule type" value="Genomic_DNA"/>
</dbReference>
<dbReference type="InterPro" id="IPR052270">
    <property type="entry name" value="CACF_protein"/>
</dbReference>
<dbReference type="Ensembl" id="ENSLACT00000008680.1">
    <property type="protein sequence ID" value="ENSLACP00000008612.1"/>
    <property type="gene ID" value="ENSLACG00000007613.1"/>
</dbReference>
<dbReference type="InParanoid" id="H3AG41"/>
<protein>
    <submittedName>
        <fullName evidence="2">Coiled-coil domain containing 191</fullName>
    </submittedName>
</protein>
<feature type="compositionally biased region" description="Basic and acidic residues" evidence="1">
    <location>
        <begin position="179"/>
        <end position="207"/>
    </location>
</feature>
<dbReference type="EMBL" id="AFYH01059962">
    <property type="status" value="NOT_ANNOTATED_CDS"/>
    <property type="molecule type" value="Genomic_DNA"/>
</dbReference>
<feature type="compositionally biased region" description="Polar residues" evidence="1">
    <location>
        <begin position="493"/>
        <end position="508"/>
    </location>
</feature>
<feature type="region of interest" description="Disordered" evidence="1">
    <location>
        <begin position="110"/>
        <end position="131"/>
    </location>
</feature>
<dbReference type="EMBL" id="AFYH01059961">
    <property type="status" value="NOT_ANNOTATED_CDS"/>
    <property type="molecule type" value="Genomic_DNA"/>
</dbReference>
<evidence type="ECO:0000256" key="1">
    <source>
        <dbReference type="SAM" id="MobiDB-lite"/>
    </source>
</evidence>
<reference evidence="3" key="1">
    <citation type="submission" date="2011-08" db="EMBL/GenBank/DDBJ databases">
        <title>The draft genome of Latimeria chalumnae.</title>
        <authorList>
            <person name="Di Palma F."/>
            <person name="Alfoldi J."/>
            <person name="Johnson J."/>
            <person name="Berlin A."/>
            <person name="Gnerre S."/>
            <person name="Jaffe D."/>
            <person name="MacCallum I."/>
            <person name="Young S."/>
            <person name="Walker B.J."/>
            <person name="Lander E."/>
            <person name="Lindblad-Toh K."/>
        </authorList>
    </citation>
    <scope>NUCLEOTIDE SEQUENCE [LARGE SCALE GENOMIC DNA]</scope>
    <source>
        <strain evidence="3">Wild caught</strain>
    </source>
</reference>
<feature type="compositionally biased region" description="Polar residues" evidence="1">
    <location>
        <begin position="655"/>
        <end position="668"/>
    </location>
</feature>
<dbReference type="PANTHER" id="PTHR22028:SF5">
    <property type="entry name" value="COILED-COIL DOMAIN-CONTAINING PROTEIN 191"/>
    <property type="match status" value="1"/>
</dbReference>
<accession>H3AG41</accession>
<dbReference type="OMA" id="NRWKQFT"/>
<evidence type="ECO:0000313" key="2">
    <source>
        <dbReference type="Ensembl" id="ENSLACP00000008612.1"/>
    </source>
</evidence>
<dbReference type="AlphaFoldDB" id="H3AG41"/>
<name>H3AG41_LATCH</name>
<evidence type="ECO:0000313" key="3">
    <source>
        <dbReference type="Proteomes" id="UP000008672"/>
    </source>
</evidence>
<sequence length="785" mass="92226">MLTARKGMASSGSNSHLFSWKRFTKKCSREVRSDCDDVEHWIKRVEQASEFAVSEAFALKKWSGSGWARGQAMALETVDQLHDHDEAYAEAQELLNNWANSKLRLEFEEEGDLENSGKLEEGPPPKSDTALAFPKYEKFNDLYSYLEQEVESTTVASFLQELLHKEVVDSGILEDLGMNEDREKKPKKDPQVVMEMRHQQVKENRLKRQAELERERQEKALKKSARAEAQRLLLDEEKKKAAKARQEEEKIQREVVRLRKDMAGKRCIMEQAKKIERDKQEQEETWRMMALNQSQQAMWEAELRKQRERERREMERHLKLQALQFFLSLWQCLQKHFSAWYKLVVERRLKLGKARALSDWKSQLSTFRAWRSYVWYRRAKRESQQTEMELQEQNRKDQLAIECARRRVLRHCFTGWRSWCRAEQEKRELEAKKEETRKKMAALLDAASAGRLGTIQSTGSVRDREIRTQDARIETSKRTVVISHREKRPASLSARSNHPPQLSPQKPQYAWQVTRQHAALSAGDLAKIRGGAWDSPDSPPIRQVLPSDAPWRKTPSPAGDSSHTFAHRQTFQRQLIEEQRRQLSEQRQVILELQENQRLMMLKGEAERATATTAEITNLIQKTGAGKGGSAERRCGVLPAPPRGQEGSEEETRKALSSSQRTNSQLNTPHPIVRAMEDRAAQRAERRKELEEKKRKREEEKLAHLKAEEEARQRKEEAEKQLVLERKREERRLQRQRETEKQLRLERQWHLQAQAEDHYRRVLLRQRGLEPWKRLMEQSRSNTQV</sequence>
<dbReference type="EMBL" id="AFYH01059965">
    <property type="status" value="NOT_ANNOTATED_CDS"/>
    <property type="molecule type" value="Genomic_DNA"/>
</dbReference>
<keyword evidence="3" id="KW-1185">Reference proteome</keyword>
<dbReference type="FunCoup" id="H3AG41">
    <property type="interactions" value="896"/>
</dbReference>
<dbReference type="EMBL" id="AFYH01059966">
    <property type="status" value="NOT_ANNOTATED_CDS"/>
    <property type="molecule type" value="Genomic_DNA"/>
</dbReference>
<feature type="region of interest" description="Disordered" evidence="1">
    <location>
        <begin position="622"/>
        <end position="701"/>
    </location>
</feature>
<reference evidence="2" key="2">
    <citation type="submission" date="2025-08" db="UniProtKB">
        <authorList>
            <consortium name="Ensembl"/>
        </authorList>
    </citation>
    <scope>IDENTIFICATION</scope>
</reference>
<reference evidence="2" key="3">
    <citation type="submission" date="2025-09" db="UniProtKB">
        <authorList>
            <consortium name="Ensembl"/>
        </authorList>
    </citation>
    <scope>IDENTIFICATION</scope>
</reference>
<dbReference type="PANTHER" id="PTHR22028">
    <property type="entry name" value="SFI1 SPINDLE BODY DOMAIN-CONTAINING PROTEIN-RELATED"/>
    <property type="match status" value="1"/>
</dbReference>
<dbReference type="EMBL" id="AFYH01059967">
    <property type="status" value="NOT_ANNOTATED_CDS"/>
    <property type="molecule type" value="Genomic_DNA"/>
</dbReference>
<dbReference type="Proteomes" id="UP000008672">
    <property type="component" value="Unassembled WGS sequence"/>
</dbReference>
<feature type="compositionally biased region" description="Basic and acidic residues" evidence="1">
    <location>
        <begin position="675"/>
        <end position="701"/>
    </location>
</feature>